<sequence>MISDADDALVALVQSEALRGQPAEVVLDAPTSSWAARRTGPVVDVFLYDLREEVDRRDAQSRTVRDDAGRIVGYTPGPRWYRLSYLVTAWTQRPEDEHTLLGLVLANLVRFDAIPPEHLGGALEGAHVPLTVGLPPSGDRSAPDLWNALGGELKPALDVVLIAPMTVATTQVAGPPVAGREVRVGDR</sequence>
<gene>
    <name evidence="2" type="ORF">Cph01nite_29050</name>
</gene>
<accession>A0ABQ4DP77</accession>
<dbReference type="InterPro" id="IPR025351">
    <property type="entry name" value="Pvc16_N"/>
</dbReference>
<evidence type="ECO:0000259" key="1">
    <source>
        <dbReference type="Pfam" id="PF14065"/>
    </source>
</evidence>
<feature type="domain" description="Pvc16 N-terminal" evidence="1">
    <location>
        <begin position="6"/>
        <end position="177"/>
    </location>
</feature>
<evidence type="ECO:0000313" key="3">
    <source>
        <dbReference type="Proteomes" id="UP000614741"/>
    </source>
</evidence>
<keyword evidence="3" id="KW-1185">Reference proteome</keyword>
<comment type="caution">
    <text evidence="2">The sequence shown here is derived from an EMBL/GenBank/DDBJ whole genome shotgun (WGS) entry which is preliminary data.</text>
</comment>
<protein>
    <recommendedName>
        <fullName evidence="1">Pvc16 N-terminal domain-containing protein</fullName>
    </recommendedName>
</protein>
<dbReference type="Pfam" id="PF14065">
    <property type="entry name" value="Pvc16_N"/>
    <property type="match status" value="1"/>
</dbReference>
<reference evidence="2 3" key="1">
    <citation type="submission" date="2021-01" db="EMBL/GenBank/DDBJ databases">
        <title>Whole genome shotgun sequence of Cellulomonas phragmiteti NBRC 110785.</title>
        <authorList>
            <person name="Komaki H."/>
            <person name="Tamura T."/>
        </authorList>
    </citation>
    <scope>NUCLEOTIDE SEQUENCE [LARGE SCALE GENOMIC DNA]</scope>
    <source>
        <strain evidence="2 3">NBRC 110785</strain>
    </source>
</reference>
<dbReference type="Proteomes" id="UP000614741">
    <property type="component" value="Unassembled WGS sequence"/>
</dbReference>
<evidence type="ECO:0000313" key="2">
    <source>
        <dbReference type="EMBL" id="GIG41143.1"/>
    </source>
</evidence>
<proteinExistence type="predicted"/>
<dbReference type="RefSeq" id="WP_203675437.1">
    <property type="nucleotide sequence ID" value="NZ_BONP01000020.1"/>
</dbReference>
<dbReference type="EMBL" id="BONP01000020">
    <property type="protein sequence ID" value="GIG41143.1"/>
    <property type="molecule type" value="Genomic_DNA"/>
</dbReference>
<organism evidence="2 3">
    <name type="scientific">Cellulomonas phragmiteti</name>
    <dbReference type="NCBI Taxonomy" id="478780"/>
    <lineage>
        <taxon>Bacteria</taxon>
        <taxon>Bacillati</taxon>
        <taxon>Actinomycetota</taxon>
        <taxon>Actinomycetes</taxon>
        <taxon>Micrococcales</taxon>
        <taxon>Cellulomonadaceae</taxon>
        <taxon>Cellulomonas</taxon>
    </lineage>
</organism>
<name>A0ABQ4DP77_9CELL</name>